<evidence type="ECO:0000256" key="2">
    <source>
        <dbReference type="SAM" id="SignalP"/>
    </source>
</evidence>
<dbReference type="InterPro" id="IPR039424">
    <property type="entry name" value="SBP_5"/>
</dbReference>
<dbReference type="Proteomes" id="UP001596413">
    <property type="component" value="Unassembled WGS sequence"/>
</dbReference>
<feature type="region of interest" description="Disordered" evidence="1">
    <location>
        <begin position="26"/>
        <end position="50"/>
    </location>
</feature>
<dbReference type="Pfam" id="PF00496">
    <property type="entry name" value="SBP_bac_5"/>
    <property type="match status" value="1"/>
</dbReference>
<dbReference type="InterPro" id="IPR000914">
    <property type="entry name" value="SBP_5_dom"/>
</dbReference>
<reference evidence="5" key="1">
    <citation type="journal article" date="2019" name="Int. J. Syst. Evol. Microbiol.">
        <title>The Global Catalogue of Microorganisms (GCM) 10K type strain sequencing project: providing services to taxonomists for standard genome sequencing and annotation.</title>
        <authorList>
            <consortium name="The Broad Institute Genomics Platform"/>
            <consortium name="The Broad Institute Genome Sequencing Center for Infectious Disease"/>
            <person name="Wu L."/>
            <person name="Ma J."/>
        </authorList>
    </citation>
    <scope>NUCLEOTIDE SEQUENCE [LARGE SCALE GENOMIC DNA]</scope>
    <source>
        <strain evidence="5">CGMCC 1.13681</strain>
    </source>
</reference>
<feature type="signal peptide" evidence="2">
    <location>
        <begin position="1"/>
        <end position="17"/>
    </location>
</feature>
<feature type="domain" description="Solute-binding protein family 5" evidence="3">
    <location>
        <begin position="121"/>
        <end position="512"/>
    </location>
</feature>
<dbReference type="Gene3D" id="3.10.105.10">
    <property type="entry name" value="Dipeptide-binding Protein, Domain 3"/>
    <property type="match status" value="1"/>
</dbReference>
<feature type="chain" id="PRO_5045260619" evidence="2">
    <location>
        <begin position="18"/>
        <end position="600"/>
    </location>
</feature>
<dbReference type="InterPro" id="IPR030678">
    <property type="entry name" value="Peptide/Ni-bd"/>
</dbReference>
<dbReference type="PROSITE" id="PS51257">
    <property type="entry name" value="PROKAR_LIPOPROTEIN"/>
    <property type="match status" value="1"/>
</dbReference>
<evidence type="ECO:0000256" key="1">
    <source>
        <dbReference type="SAM" id="MobiDB-lite"/>
    </source>
</evidence>
<organism evidence="4 5">
    <name type="scientific">Streptomyces polyrhachis</name>
    <dbReference type="NCBI Taxonomy" id="1282885"/>
    <lineage>
        <taxon>Bacteria</taxon>
        <taxon>Bacillati</taxon>
        <taxon>Actinomycetota</taxon>
        <taxon>Actinomycetes</taxon>
        <taxon>Kitasatosporales</taxon>
        <taxon>Streptomycetaceae</taxon>
        <taxon>Streptomyces</taxon>
    </lineage>
</organism>
<dbReference type="EMBL" id="JBHSZO010000027">
    <property type="protein sequence ID" value="MFC7220006.1"/>
    <property type="molecule type" value="Genomic_DNA"/>
</dbReference>
<gene>
    <name evidence="4" type="ORF">ACFQLX_17815</name>
</gene>
<proteinExistence type="predicted"/>
<name>A0ABW2GJX8_9ACTN</name>
<dbReference type="Gene3D" id="3.40.190.10">
    <property type="entry name" value="Periplasmic binding protein-like II"/>
    <property type="match status" value="1"/>
</dbReference>
<dbReference type="PANTHER" id="PTHR30290">
    <property type="entry name" value="PERIPLASMIC BINDING COMPONENT OF ABC TRANSPORTER"/>
    <property type="match status" value="1"/>
</dbReference>
<evidence type="ECO:0000259" key="3">
    <source>
        <dbReference type="Pfam" id="PF00496"/>
    </source>
</evidence>
<dbReference type="SUPFAM" id="SSF53850">
    <property type="entry name" value="Periplasmic binding protein-like II"/>
    <property type="match status" value="1"/>
</dbReference>
<protein>
    <submittedName>
        <fullName evidence="4">ABC transporter substrate-binding protein</fullName>
    </submittedName>
</protein>
<sequence length="600" mass="65502">MKLLHSRSARAIVVALAAGSLALTGCSSDSDKGGKANGAANKDDAKKQSEQITFGTAKESQGPAEPVPGAKPGGTIVSYQEADFSHWDPGQIYVSDAGLMATILHRGLTANKETIDGKKMIVGDIATDTGTTEDGGKTWKYTLKDGIKDENGNAITSKDIRHTFERLAAKFITDGPTYVQGWLGGSPDEYRKLLPDGPYKGKHLPASILETPDDKTVIFHLKTAQPDFPYALAMAGYSVVPEKADTKEKYDQKPVALGPYKFGEYKPGKELTLVKNTNWDAASDPVRRQQVESWKFEIGPTVSDQTKTLLADRGEAKNAIQALGAVDTTLVKDVVTNKAAMARTIQGFQPYVWQLNFNMEKLKDKRIRDAITYAVPNQNFLMQDGGNYGGEVAGGLLAPTLPGFEKDFDPFGKLKKPNGDPEKARALLKEAGAEGMELLYAYSNTEIRQKQAVVLVAALEKAGFKVKKKELDGATWYEQVGKVSRPYDIFMTGWGQDWPSPSTVIPPVYDGTVIADGASNYSHINDPHVNAEIKRISAITDPVKASKEWNTLHHYIVEKVNPAAPIYYTKQLQISGSNVGGLHYSTFTSYIDLNRLFLKS</sequence>
<dbReference type="CDD" id="cd08506">
    <property type="entry name" value="PBP2_clavulanate_OppA2"/>
    <property type="match status" value="1"/>
</dbReference>
<dbReference type="PIRSF" id="PIRSF002741">
    <property type="entry name" value="MppA"/>
    <property type="match status" value="1"/>
</dbReference>
<evidence type="ECO:0000313" key="4">
    <source>
        <dbReference type="EMBL" id="MFC7220006.1"/>
    </source>
</evidence>
<keyword evidence="2" id="KW-0732">Signal</keyword>
<keyword evidence="5" id="KW-1185">Reference proteome</keyword>
<comment type="caution">
    <text evidence="4">The sequence shown here is derived from an EMBL/GenBank/DDBJ whole genome shotgun (WGS) entry which is preliminary data.</text>
</comment>
<accession>A0ABW2GJX8</accession>
<dbReference type="PANTHER" id="PTHR30290:SF83">
    <property type="entry name" value="ABC TRANSPORTER SUBSTRATE-BINDING PROTEIN"/>
    <property type="match status" value="1"/>
</dbReference>
<dbReference type="RefSeq" id="WP_386416345.1">
    <property type="nucleotide sequence ID" value="NZ_JBHSZO010000027.1"/>
</dbReference>
<evidence type="ECO:0000313" key="5">
    <source>
        <dbReference type="Proteomes" id="UP001596413"/>
    </source>
</evidence>